<reference evidence="5 7" key="1">
    <citation type="submission" date="2015-11" db="EMBL/GenBank/DDBJ databases">
        <title>Genomic analysis of 38 Legionella species identifies large and diverse effector repertoires.</title>
        <authorList>
            <person name="Burstein D."/>
            <person name="Amaro F."/>
            <person name="Zusman T."/>
            <person name="Lifshitz Z."/>
            <person name="Cohen O."/>
            <person name="Gilbert J.A."/>
            <person name="Pupko T."/>
            <person name="Shuman H.A."/>
            <person name="Segal G."/>
        </authorList>
    </citation>
    <scope>NUCLEOTIDE SEQUENCE [LARGE SCALE GENOMIC DNA]</scope>
    <source>
        <strain evidence="5 7">ATCC 49507</strain>
    </source>
</reference>
<dbReference type="InterPro" id="IPR000873">
    <property type="entry name" value="AMP-dep_synth/lig_dom"/>
</dbReference>
<dbReference type="PROSITE" id="PS00012">
    <property type="entry name" value="PHOSPHOPANTETHEINE"/>
    <property type="match status" value="1"/>
</dbReference>
<dbReference type="InterPro" id="IPR029058">
    <property type="entry name" value="AB_hydrolase_fold"/>
</dbReference>
<dbReference type="GO" id="GO:0005737">
    <property type="term" value="C:cytoplasm"/>
    <property type="evidence" value="ECO:0007669"/>
    <property type="project" value="TreeGrafter"/>
</dbReference>
<dbReference type="InterPro" id="IPR001242">
    <property type="entry name" value="Condensation_dom"/>
</dbReference>
<dbReference type="GO" id="GO:0043041">
    <property type="term" value="P:amino acid activation for nonribosomal peptide biosynthetic process"/>
    <property type="evidence" value="ECO:0007669"/>
    <property type="project" value="TreeGrafter"/>
</dbReference>
<dbReference type="Proteomes" id="UP000254230">
    <property type="component" value="Unassembled WGS sequence"/>
</dbReference>
<evidence type="ECO:0000313" key="8">
    <source>
        <dbReference type="Proteomes" id="UP000254230"/>
    </source>
</evidence>
<dbReference type="SUPFAM" id="SSF47336">
    <property type="entry name" value="ACP-like"/>
    <property type="match status" value="2"/>
</dbReference>
<comment type="cofactor">
    <cofactor evidence="1">
        <name>pantetheine 4'-phosphate</name>
        <dbReference type="ChEBI" id="CHEBI:47942"/>
    </cofactor>
</comment>
<reference evidence="6 8" key="2">
    <citation type="submission" date="2018-06" db="EMBL/GenBank/DDBJ databases">
        <authorList>
            <consortium name="Pathogen Informatics"/>
            <person name="Doyle S."/>
        </authorList>
    </citation>
    <scope>NUCLEOTIDE SEQUENCE [LARGE SCALE GENOMIC DNA]</scope>
    <source>
        <strain evidence="6 8">NCTC12376</strain>
    </source>
</reference>
<feature type="domain" description="Carrier" evidence="4">
    <location>
        <begin position="2034"/>
        <end position="2108"/>
    </location>
</feature>
<evidence type="ECO:0000256" key="1">
    <source>
        <dbReference type="ARBA" id="ARBA00001957"/>
    </source>
</evidence>
<gene>
    <name evidence="6" type="primary">srfAA</name>
    <name evidence="5" type="ORF">Lqua_0821</name>
    <name evidence="6" type="ORF">NCTC12376_01002</name>
</gene>
<dbReference type="Gene3D" id="3.40.50.1820">
    <property type="entry name" value="alpha/beta hydrolase"/>
    <property type="match status" value="1"/>
</dbReference>
<dbReference type="Gene3D" id="3.40.50.980">
    <property type="match status" value="2"/>
</dbReference>
<protein>
    <submittedName>
        <fullName evidence="6">Non-ribosomal peptide synthase</fullName>
    </submittedName>
</protein>
<dbReference type="GO" id="GO:0044550">
    <property type="term" value="P:secondary metabolite biosynthetic process"/>
    <property type="evidence" value="ECO:0007669"/>
    <property type="project" value="TreeGrafter"/>
</dbReference>
<keyword evidence="2" id="KW-0596">Phosphopantetheine</keyword>
<evidence type="ECO:0000256" key="3">
    <source>
        <dbReference type="ARBA" id="ARBA00022553"/>
    </source>
</evidence>
<dbReference type="PANTHER" id="PTHR45527:SF1">
    <property type="entry name" value="FATTY ACID SYNTHASE"/>
    <property type="match status" value="1"/>
</dbReference>
<dbReference type="SUPFAM" id="SSF56801">
    <property type="entry name" value="Acetyl-CoA synthetase-like"/>
    <property type="match status" value="2"/>
</dbReference>
<dbReference type="Gene3D" id="3.30.559.10">
    <property type="entry name" value="Chloramphenicol acetyltransferase-like domain"/>
    <property type="match status" value="3"/>
</dbReference>
<dbReference type="InterPro" id="IPR025110">
    <property type="entry name" value="AMP-bd_C"/>
</dbReference>
<dbReference type="Proteomes" id="UP000054639">
    <property type="component" value="Unassembled WGS sequence"/>
</dbReference>
<dbReference type="NCBIfam" id="NF003417">
    <property type="entry name" value="PRK04813.1"/>
    <property type="match status" value="2"/>
</dbReference>
<dbReference type="InterPro" id="IPR045851">
    <property type="entry name" value="AMP-bd_C_sf"/>
</dbReference>
<evidence type="ECO:0000313" key="5">
    <source>
        <dbReference type="EMBL" id="KTD52988.1"/>
    </source>
</evidence>
<keyword evidence="3" id="KW-0597">Phosphoprotein</keyword>
<dbReference type="Pfam" id="PF00668">
    <property type="entry name" value="Condensation"/>
    <property type="match status" value="3"/>
</dbReference>
<dbReference type="Gene3D" id="1.10.1200.10">
    <property type="entry name" value="ACP-like"/>
    <property type="match status" value="2"/>
</dbReference>
<accession>A0A378KV02</accession>
<organism evidence="6 8">
    <name type="scientific">Legionella quateirensis</name>
    <dbReference type="NCBI Taxonomy" id="45072"/>
    <lineage>
        <taxon>Bacteria</taxon>
        <taxon>Pseudomonadati</taxon>
        <taxon>Pseudomonadota</taxon>
        <taxon>Gammaproteobacteria</taxon>
        <taxon>Legionellales</taxon>
        <taxon>Legionellaceae</taxon>
        <taxon>Legionella</taxon>
    </lineage>
</organism>
<evidence type="ECO:0000259" key="4">
    <source>
        <dbReference type="PROSITE" id="PS50075"/>
    </source>
</evidence>
<dbReference type="Pfam" id="PF13193">
    <property type="entry name" value="AMP-binding_C"/>
    <property type="match status" value="1"/>
</dbReference>
<dbReference type="EMBL" id="UGOW01000001">
    <property type="protein sequence ID" value="STY17208.1"/>
    <property type="molecule type" value="Genomic_DNA"/>
</dbReference>
<proteinExistence type="predicted"/>
<keyword evidence="7" id="KW-1185">Reference proteome</keyword>
<dbReference type="SUPFAM" id="SSF52777">
    <property type="entry name" value="CoA-dependent acyltransferases"/>
    <property type="match status" value="6"/>
</dbReference>
<dbReference type="PROSITE" id="PS00455">
    <property type="entry name" value="AMP_BINDING"/>
    <property type="match status" value="2"/>
</dbReference>
<dbReference type="EMBL" id="LNYR01000006">
    <property type="protein sequence ID" value="KTD52988.1"/>
    <property type="molecule type" value="Genomic_DNA"/>
</dbReference>
<evidence type="ECO:0000256" key="2">
    <source>
        <dbReference type="ARBA" id="ARBA00022450"/>
    </source>
</evidence>
<evidence type="ECO:0000313" key="7">
    <source>
        <dbReference type="Proteomes" id="UP000054639"/>
    </source>
</evidence>
<dbReference type="STRING" id="45072.Lqua_0821"/>
<dbReference type="SUPFAM" id="SSF53474">
    <property type="entry name" value="alpha/beta-Hydrolases"/>
    <property type="match status" value="1"/>
</dbReference>
<dbReference type="Gene3D" id="3.30.559.30">
    <property type="entry name" value="Nonribosomal peptide synthetase, condensation domain"/>
    <property type="match status" value="3"/>
</dbReference>
<dbReference type="InterPro" id="IPR006162">
    <property type="entry name" value="Ppantetheine_attach_site"/>
</dbReference>
<dbReference type="GO" id="GO:0031177">
    <property type="term" value="F:phosphopantetheine binding"/>
    <property type="evidence" value="ECO:0007669"/>
    <property type="project" value="TreeGrafter"/>
</dbReference>
<dbReference type="Pfam" id="PF00501">
    <property type="entry name" value="AMP-binding"/>
    <property type="match status" value="2"/>
</dbReference>
<evidence type="ECO:0000313" key="6">
    <source>
        <dbReference type="EMBL" id="STY17208.1"/>
    </source>
</evidence>
<feature type="domain" description="Carrier" evidence="4">
    <location>
        <begin position="1001"/>
        <end position="1076"/>
    </location>
</feature>
<dbReference type="InterPro" id="IPR020845">
    <property type="entry name" value="AMP-binding_CS"/>
</dbReference>
<dbReference type="GO" id="GO:0003824">
    <property type="term" value="F:catalytic activity"/>
    <property type="evidence" value="ECO:0007669"/>
    <property type="project" value="InterPro"/>
</dbReference>
<dbReference type="Pfam" id="PF00550">
    <property type="entry name" value="PP-binding"/>
    <property type="match status" value="2"/>
</dbReference>
<dbReference type="InterPro" id="IPR036736">
    <property type="entry name" value="ACP-like_sf"/>
</dbReference>
<dbReference type="Gene3D" id="3.40.50.12780">
    <property type="entry name" value="N-terminal domain of ligase-like"/>
    <property type="match status" value="1"/>
</dbReference>
<name>A0A378KV02_9GAMM</name>
<dbReference type="Gene3D" id="3.30.300.30">
    <property type="match status" value="2"/>
</dbReference>
<dbReference type="PANTHER" id="PTHR45527">
    <property type="entry name" value="NONRIBOSOMAL PEPTIDE SYNTHETASE"/>
    <property type="match status" value="1"/>
</dbReference>
<dbReference type="CDD" id="cd05930">
    <property type="entry name" value="A_NRPS"/>
    <property type="match status" value="2"/>
</dbReference>
<dbReference type="InterPro" id="IPR009081">
    <property type="entry name" value="PP-bd_ACP"/>
</dbReference>
<sequence>MNHSIEQLIQEIHQIGFIISTSGNNIKCIPIMNNVLPDEFKQKIRDNKKQIIDQLNIKKNCLSDGQRRMFYINQINPDSCAYSVPFLLSIHGKIDEQKLENAINSIVLKHSVLHTNYSADSTQNASKIKLSTQFVSSEQLERAINTEISKPFALELEAPIRCSLYQTSEDKLFLLINLHHICHDGWSIDIFFEELCGHYNNTCSVHALDFQYHDYAYFLESYKLSEQYSQSLDFWRASLEGAIPTTLPSDINGLITDKPLCERVTFSLTTVQSQFVTLFAKECHTTPFIVLLSFFNILLSRYTNSNDVVIATPIHNRALSYLDKLIGYVSNTLLVKQELASNQTIKGNIIAMDKQFTSCLEHSLVDISEIPCLQQLTNQIPVLFSYQKFNFLTEDLTLGETKSSVSLIFTGYNKADLLINFIDNKSNLSGYIEYNTELYSKDLINRFIEHFMEIINQVDHNNHLNINELSFLNTSEQQKLNEININDFPDNTTDIIQYFNKHVQQQPETIAIEFLDKTLSYRDVEKKTDAIALFIQEKVRPGDIIGISIVDPFLFVITSLAVLKLRCIYMPIDLKQPSNYLHNQLEQTKPSLLISDSHDAFFSITWPCNIVTYDEIEQLEVNEEQTFISDMYQAEESAYIMFTSGTTSTPKGVIVSRKNIVDLVCQNKYFKPEATDKVAQISNLAFDGATFELWGALLNGLTLVIVPKDLLNDPFKLGEFLKESQVSISFITTAYFIQSLSVNNKTYSSLRCIYVGGESIPAHIYDTLITAGLDKKTIFNVYGPTEAVSFSTFYSYFPCTTRPSIIPIGKPISHRVCLVMNDEEQIVPFGGIGELHIAGSIAKGYFGQPDLTHKKFIKINYLNHTIFYKTGDLVKFSASGDLIFLGRKDGQVKHRGYRIELEAINQTVMMLPEVKQSYIHLVKKDNEPTQLIAFLVLTNHLKTANETEHIKATLQQQLPAYMQPDRFFIVDEIPLNKNKKINVHALMELYEKQLVMPVVMAKSNTSEAKLATLWIDALGHQKFDKNSGFFQSGGDSLSLLKLLVSIQSNFDLQISLRELFTANTFEEMLQYIESSNHSVIKEELVSTNQTCLLNKAQQNLLFLEAFTQVNGLYHIPLALNIIGPLNKEKLRKAIKLFTQRHPLCHSVITTLNGKPHHTPGEYSDNFSIIDLSNSNNTKEEIDLLILNESNKAFKYDKEPLFRSCLITKKPQEHILLLTFHHAIADGWSLSIALNEIALLYCNSDCQLPHLTYNYFNYSAFMEQIDHSNYGKNAKLYWQNQLSDIPLSNNLPCVVKNDLSKPHSGEHFKFTLHTSQIEIIDKIAAVNNTTRIIVLFSFYQLLLFKLTKNKTMVTGTPIANRKIKGTEHIVGYFANTTPIRSHIDSEMSLFAFINNLQNTFLEAEEHTLPFEKIIESINLNHKPSEQPLFQTWMYSYNLDELQFKTETLKSSAMSFALPSAKYDLSMALIFMKGSISVQFEYATARFNSAMIRNYAGIFIELIEQFEGQDTSLEHYLQLNRPQSKSDNLYDSFVEMVQLYPERIAITSTATAYTYSIFHQRIKRLACILIEKGVCAEDTVAVLLPNSIDQISWFYACMQIGAIYAPIDSEQPEDRKLNIIEQLTPKLLINKEINTKFLEEIEERILNNDLVIAEQQITNSARSDVAYIIHTSGSTGIPKAVACYHHSVLNLFETINELAPVKNIVSGTVWTQCTFDVSIYEICYPLTNGGTLHVLTDEIRLVPDNYFEYLNSQQINTAYIPPFLLPLFLKYLNKISNPIHLQRLLIGVEKISLDLAYAIQEKLPNTIIVNGYGPTEATICCTLYRLPPIRTSSTLNNAYIPIGKVVNNSACYLLNEHYEPVEQGQVGELFIAGSALAKGYHNDVEDSSFTYIAIPHLERVYRTGDMGKQDHNNDLIFMHRNDDQVKIRGYRIELMEIQAALTMHYKDLESAILVAAHPVTQTPSIILFIVNQDKTLCEKKVKSDLALKLPAYMLPDLIINIEYIPITSHGKTDYASLKKIAENYHIPSAKTLPPVTTENDTSTLLLCIWKELLMNDSLTIDDDFFDNGGDSILAMQMIAYAKEKGIHLELKKVFTHTTVKELLSTTVTANPAINIISETYPLTPIQTWFFNQPFKDHQAVKQSMLLCFQNSLNVNDLTKAFRNLLNEYPILTMRFKKNNDIWSMQPSSISIDVYLNNHISFEQCANFTELQDSCYRLKETINYQEGTNFVAKMFFQRDTNKFYIYISAHHLVMDVVSWNILWRKLFFFYSNKNSNKNVSGSINYTAWSSLLKNSNLIEHVQNEIAFWENQTNHANVPFKSLNPAEPLIRVKSRIIECANIKQETVLALVVMSLGKVFNLKQVKLMLESHGRRVEQIDADLSESIGWFTCLYPMTFEVNEQHSFINQANQIKETLGSVANSGLGYGILKYDHPNKNSSLQDDKEPNILFNFLGRLEEQLKFAELTADIIHFNQEFDSDISQLQFPLEIVGYQKNNQLIVKMIYDEQSVATELIDSLLNEIVKLSVENTLLSQPVQLPCNNVHLLKKAGLVPIFLIHPINGNLHWYEPLLQRLDNNYTVYGLKCPQFLIDGLKNISLEVLAMHYAQQILATINLNPCIIMGWSYGGTLGFEIVKYIEQRGNRNIRFYAIDQPLIVNRDKAYFSYYGIKIDENRLLSTGVASYFLELITEHPLDTSKQSLLLDYLVLLESLLVYQPHGTISHVNLIMSEHTANNTNSQDCYHWLSHTQLIPRIQIINGDHFSIFSERYVDNLAKIINEHVRAIPSQPYETMS</sequence>
<dbReference type="InterPro" id="IPR001031">
    <property type="entry name" value="Thioesterase"/>
</dbReference>
<dbReference type="Pfam" id="PF00975">
    <property type="entry name" value="Thioesterase"/>
    <property type="match status" value="1"/>
</dbReference>
<dbReference type="InterPro" id="IPR023213">
    <property type="entry name" value="CAT-like_dom_sf"/>
</dbReference>
<dbReference type="InterPro" id="IPR042099">
    <property type="entry name" value="ANL_N_sf"/>
</dbReference>
<dbReference type="Gene3D" id="2.30.38.10">
    <property type="entry name" value="Luciferase, Domain 3"/>
    <property type="match status" value="1"/>
</dbReference>
<dbReference type="PROSITE" id="PS50075">
    <property type="entry name" value="CARRIER"/>
    <property type="match status" value="2"/>
</dbReference>